<feature type="transmembrane region" description="Helical" evidence="2">
    <location>
        <begin position="51"/>
        <end position="77"/>
    </location>
</feature>
<keyword evidence="2" id="KW-0472">Membrane</keyword>
<gene>
    <name evidence="4" type="ORF">WCD74_27850</name>
</gene>
<evidence type="ECO:0000313" key="4">
    <source>
        <dbReference type="EMBL" id="MEJ2871605.1"/>
    </source>
</evidence>
<reference evidence="4 5" key="1">
    <citation type="submission" date="2024-03" db="EMBL/GenBank/DDBJ databases">
        <title>Actinomycetospora sp. OC33-EN08, a novel actinomycete isolated from wild orchid (Aerides multiflora).</title>
        <authorList>
            <person name="Suriyachadkun C."/>
        </authorList>
    </citation>
    <scope>NUCLEOTIDE SEQUENCE [LARGE SCALE GENOMIC DNA]</scope>
    <source>
        <strain evidence="4 5">OC33-EN08</strain>
    </source>
</reference>
<feature type="transmembrane region" description="Helical" evidence="2">
    <location>
        <begin position="23"/>
        <end position="45"/>
    </location>
</feature>
<protein>
    <submittedName>
        <fullName evidence="4">PH domain-containing protein</fullName>
    </submittedName>
</protein>
<comment type="caution">
    <text evidence="4">The sequence shown here is derived from an EMBL/GenBank/DDBJ whole genome shotgun (WGS) entry which is preliminary data.</text>
</comment>
<dbReference type="PANTHER" id="PTHR34473">
    <property type="entry name" value="UPF0699 TRANSMEMBRANE PROTEIN YDBS"/>
    <property type="match status" value="1"/>
</dbReference>
<keyword evidence="5" id="KW-1185">Reference proteome</keyword>
<proteinExistence type="predicted"/>
<feature type="domain" description="YdbS-like PH" evidence="3">
    <location>
        <begin position="81"/>
        <end position="159"/>
    </location>
</feature>
<sequence>MTTGTTEPEGPDDGWRRLDRRTLVASAVLAVGACAAAGVPTLAGMRSADRFSFGVAAVLVAVGVFVIVGLAVAAEWVRLARTRFRVGPERVEVHSGILVRTRKGLARERVRTVEVTADPVLRLLGLASVRIGTGQKTSVTDQPLELRALRRPDAEALRRVLLDREGTIRPPHPGEGSPDEAGEGGSSPRGEETLAVLDPSWIRFAPISVLTPTLGLAAFGVLLQGADWIGLQQTVIDDAADVAIALGLVITLVLGLVVVVVVGTVASLAVFVESWWGYRLTREPGIAATGSLHVRRGLLTRRSTTLEENRLRGVAVVEPPGVALVGAARVDAVATGLSAAGEQRSDPRGLLPVAPRAVANRVVAEVLREPTAPTEAVELRAHPVAARGRRIRWASAICLVPAVVLGVVAVLAGSIAFAVLATVAAVVGLAAGIGLGRLAYRNLGHGLVGNHLVTRHGAPGRRTVALRRDGVLTWTLTQSPFQRRAGLVTLWFTTAAGDGRYGVYDVGVDEAVAFATETLGDRFTPFLSAARMAA</sequence>
<feature type="transmembrane region" description="Helical" evidence="2">
    <location>
        <begin position="243"/>
        <end position="272"/>
    </location>
</feature>
<organism evidence="4 5">
    <name type="scientific">Actinomycetospora aurantiaca</name>
    <dbReference type="NCBI Taxonomy" id="3129233"/>
    <lineage>
        <taxon>Bacteria</taxon>
        <taxon>Bacillati</taxon>
        <taxon>Actinomycetota</taxon>
        <taxon>Actinomycetes</taxon>
        <taxon>Pseudonocardiales</taxon>
        <taxon>Pseudonocardiaceae</taxon>
        <taxon>Actinomycetospora</taxon>
    </lineage>
</organism>
<evidence type="ECO:0000259" key="3">
    <source>
        <dbReference type="Pfam" id="PF03703"/>
    </source>
</evidence>
<dbReference type="InterPro" id="IPR005182">
    <property type="entry name" value="YdbS-like_PH"/>
</dbReference>
<dbReference type="RefSeq" id="WP_337698175.1">
    <property type="nucleotide sequence ID" value="NZ_JBBEGN010000025.1"/>
</dbReference>
<feature type="domain" description="YdbS-like PH" evidence="3">
    <location>
        <begin position="440"/>
        <end position="514"/>
    </location>
</feature>
<dbReference type="InterPro" id="IPR014529">
    <property type="entry name" value="UCP026631"/>
</dbReference>
<dbReference type="PIRSF" id="PIRSF026631">
    <property type="entry name" value="UCP026631"/>
    <property type="match status" value="1"/>
</dbReference>
<evidence type="ECO:0000256" key="1">
    <source>
        <dbReference type="SAM" id="MobiDB-lite"/>
    </source>
</evidence>
<accession>A0ABU8MY87</accession>
<dbReference type="Pfam" id="PF03703">
    <property type="entry name" value="bPH_2"/>
    <property type="match status" value="2"/>
</dbReference>
<feature type="transmembrane region" description="Helical" evidence="2">
    <location>
        <begin position="393"/>
        <end position="412"/>
    </location>
</feature>
<dbReference type="Proteomes" id="UP001385809">
    <property type="component" value="Unassembled WGS sequence"/>
</dbReference>
<keyword evidence="2" id="KW-0812">Transmembrane</keyword>
<dbReference type="EMBL" id="JBBEGN010000025">
    <property type="protein sequence ID" value="MEJ2871605.1"/>
    <property type="molecule type" value="Genomic_DNA"/>
</dbReference>
<evidence type="ECO:0000256" key="2">
    <source>
        <dbReference type="SAM" id="Phobius"/>
    </source>
</evidence>
<evidence type="ECO:0000313" key="5">
    <source>
        <dbReference type="Proteomes" id="UP001385809"/>
    </source>
</evidence>
<dbReference type="PANTHER" id="PTHR34473:SF2">
    <property type="entry name" value="UPF0699 TRANSMEMBRANE PROTEIN YDBT"/>
    <property type="match status" value="1"/>
</dbReference>
<name>A0ABU8MY87_9PSEU</name>
<keyword evidence="2" id="KW-1133">Transmembrane helix</keyword>
<feature type="region of interest" description="Disordered" evidence="1">
    <location>
        <begin position="166"/>
        <end position="190"/>
    </location>
</feature>
<feature type="transmembrane region" description="Helical" evidence="2">
    <location>
        <begin position="204"/>
        <end position="223"/>
    </location>
</feature>
<feature type="transmembrane region" description="Helical" evidence="2">
    <location>
        <begin position="418"/>
        <end position="440"/>
    </location>
</feature>